<dbReference type="InterPro" id="IPR027417">
    <property type="entry name" value="P-loop_NTPase"/>
</dbReference>
<dbReference type="GO" id="GO:0051131">
    <property type="term" value="P:chaperone-mediated protein complex assembly"/>
    <property type="evidence" value="ECO:0007669"/>
    <property type="project" value="TreeGrafter"/>
</dbReference>
<dbReference type="SUPFAM" id="SSF54211">
    <property type="entry name" value="Ribosomal protein S5 domain 2-like"/>
    <property type="match status" value="1"/>
</dbReference>
<dbReference type="PANTHER" id="PTHR43718">
    <property type="entry name" value="LON PROTEASE"/>
    <property type="match status" value="1"/>
</dbReference>
<keyword evidence="5" id="KW-0067">ATP-binding</keyword>
<dbReference type="GO" id="GO:0006515">
    <property type="term" value="P:protein quality control for misfolded or incompletely synthesized proteins"/>
    <property type="evidence" value="ECO:0007669"/>
    <property type="project" value="TreeGrafter"/>
</dbReference>
<feature type="domain" description="Lon proteolytic" evidence="7">
    <location>
        <begin position="1"/>
        <end position="128"/>
    </location>
</feature>
<dbReference type="InterPro" id="IPR014721">
    <property type="entry name" value="Ribsml_uS5_D2-typ_fold_subgr"/>
</dbReference>
<keyword evidence="2" id="KW-0547">Nucleotide-binding</keyword>
<evidence type="ECO:0000256" key="2">
    <source>
        <dbReference type="ARBA" id="ARBA00022741"/>
    </source>
</evidence>
<evidence type="ECO:0000256" key="4">
    <source>
        <dbReference type="ARBA" id="ARBA00022825"/>
    </source>
</evidence>
<dbReference type="eggNOG" id="KOG2004">
    <property type="taxonomic scope" value="Eukaryota"/>
</dbReference>
<dbReference type="InterPro" id="IPR027065">
    <property type="entry name" value="Lon_Prtase"/>
</dbReference>
<organism evidence="8">
    <name type="scientific">Amphimedon queenslandica</name>
    <name type="common">Sponge</name>
    <dbReference type="NCBI Taxonomy" id="400682"/>
    <lineage>
        <taxon>Eukaryota</taxon>
        <taxon>Metazoa</taxon>
        <taxon>Porifera</taxon>
        <taxon>Demospongiae</taxon>
        <taxon>Heteroscleromorpha</taxon>
        <taxon>Haplosclerida</taxon>
        <taxon>Niphatidae</taxon>
        <taxon>Amphimedon</taxon>
    </lineage>
</organism>
<accession>A0A1X7TL74</accession>
<keyword evidence="4" id="KW-0720">Serine protease</keyword>
<evidence type="ECO:0000313" key="8">
    <source>
        <dbReference type="EnsemblMetazoa" id="Aqu2.1.15654_001"/>
    </source>
</evidence>
<dbReference type="PROSITE" id="PS01046">
    <property type="entry name" value="LON_SER"/>
    <property type="match status" value="1"/>
</dbReference>
<dbReference type="GO" id="GO:0004176">
    <property type="term" value="F:ATP-dependent peptidase activity"/>
    <property type="evidence" value="ECO:0007669"/>
    <property type="project" value="InterPro"/>
</dbReference>
<dbReference type="InParanoid" id="A0A1X7TL74"/>
<dbReference type="InterPro" id="IPR054594">
    <property type="entry name" value="Lon_lid"/>
</dbReference>
<dbReference type="AlphaFoldDB" id="A0A1X7TL74"/>
<dbReference type="EnsemblMetazoa" id="Aqu2.1.15654_001">
    <property type="protein sequence ID" value="Aqu2.1.15654_001"/>
    <property type="gene ID" value="Aqu2.1.15654"/>
</dbReference>
<dbReference type="Gene3D" id="3.30.230.10">
    <property type="match status" value="1"/>
</dbReference>
<dbReference type="PANTHER" id="PTHR43718:SF2">
    <property type="entry name" value="LON PROTEASE HOMOLOG, MITOCHONDRIAL"/>
    <property type="match status" value="1"/>
</dbReference>
<dbReference type="GO" id="GO:0005759">
    <property type="term" value="C:mitochondrial matrix"/>
    <property type="evidence" value="ECO:0007669"/>
    <property type="project" value="TreeGrafter"/>
</dbReference>
<dbReference type="Pfam" id="PF22667">
    <property type="entry name" value="Lon_lid"/>
    <property type="match status" value="1"/>
</dbReference>
<dbReference type="PROSITE" id="PS51786">
    <property type="entry name" value="LON_PROTEOLYTIC"/>
    <property type="match status" value="1"/>
</dbReference>
<dbReference type="Pfam" id="PF05362">
    <property type="entry name" value="Lon_C"/>
    <property type="match status" value="1"/>
</dbReference>
<reference evidence="8" key="1">
    <citation type="submission" date="2017-05" db="UniProtKB">
        <authorList>
            <consortium name="EnsemblMetazoa"/>
        </authorList>
    </citation>
    <scope>IDENTIFICATION</scope>
</reference>
<dbReference type="InterPro" id="IPR020568">
    <property type="entry name" value="Ribosomal_Su5_D2-typ_SF"/>
</dbReference>
<name>A0A1X7TL74_AMPQE</name>
<sequence>VSGYISEEKEAIAQNFLIPQARSSSGLEDGQVLIETDALQSLIKWYCRESGVRNLQKHIEKSFLSSKDPTNDFLDKAKIHLHVPEGATPKDGPSAGVTIVSALLSLAMDRPIRQNVPMTGELSLTGKV</sequence>
<dbReference type="InterPro" id="IPR008269">
    <property type="entry name" value="Lon_proteolytic"/>
</dbReference>
<dbReference type="GO" id="GO:0005524">
    <property type="term" value="F:ATP binding"/>
    <property type="evidence" value="ECO:0007669"/>
    <property type="project" value="UniProtKB-KW"/>
</dbReference>
<comment type="caution">
    <text evidence="6">Lacks conserved residue(s) required for the propagation of feature annotation.</text>
</comment>
<proteinExistence type="predicted"/>
<evidence type="ECO:0000256" key="6">
    <source>
        <dbReference type="PROSITE-ProRule" id="PRU01122"/>
    </source>
</evidence>
<dbReference type="GO" id="GO:0003697">
    <property type="term" value="F:single-stranded DNA binding"/>
    <property type="evidence" value="ECO:0007669"/>
    <property type="project" value="TreeGrafter"/>
</dbReference>
<dbReference type="SUPFAM" id="SSF52540">
    <property type="entry name" value="P-loop containing nucleoside triphosphate hydrolases"/>
    <property type="match status" value="1"/>
</dbReference>
<evidence type="ECO:0000259" key="7">
    <source>
        <dbReference type="PROSITE" id="PS51786"/>
    </source>
</evidence>
<evidence type="ECO:0000256" key="5">
    <source>
        <dbReference type="ARBA" id="ARBA00022840"/>
    </source>
</evidence>
<evidence type="ECO:0000256" key="1">
    <source>
        <dbReference type="ARBA" id="ARBA00022670"/>
    </source>
</evidence>
<protein>
    <recommendedName>
        <fullName evidence="7">Lon proteolytic domain-containing protein</fullName>
    </recommendedName>
</protein>
<dbReference type="GO" id="GO:0007005">
    <property type="term" value="P:mitochondrion organization"/>
    <property type="evidence" value="ECO:0007669"/>
    <property type="project" value="TreeGrafter"/>
</dbReference>
<dbReference type="PRINTS" id="PR00830">
    <property type="entry name" value="ENDOLAPTASE"/>
</dbReference>
<evidence type="ECO:0000256" key="3">
    <source>
        <dbReference type="ARBA" id="ARBA00022801"/>
    </source>
</evidence>
<keyword evidence="1" id="KW-0645">Protease</keyword>
<dbReference type="GO" id="GO:0004252">
    <property type="term" value="F:serine-type endopeptidase activity"/>
    <property type="evidence" value="ECO:0007669"/>
    <property type="project" value="InterPro"/>
</dbReference>
<dbReference type="OrthoDB" id="2411602at2759"/>
<dbReference type="InterPro" id="IPR008268">
    <property type="entry name" value="Peptidase_S16_AS"/>
</dbReference>
<keyword evidence="3" id="KW-0378">Hydrolase</keyword>
<dbReference type="STRING" id="400682.A0A1X7TL74"/>